<comment type="caution">
    <text evidence="9">The sequence shown here is derived from an EMBL/GenBank/DDBJ whole genome shotgun (WGS) entry which is preliminary data.</text>
</comment>
<evidence type="ECO:0000256" key="1">
    <source>
        <dbReference type="ARBA" id="ARBA00001954"/>
    </source>
</evidence>
<dbReference type="OrthoDB" id="9780502at2"/>
<comment type="similarity">
    <text evidence="2">Belongs to the biopterin-dependent aromatic amino acid hydroxylase family.</text>
</comment>
<name>A0A074LQN5_9BACL</name>
<evidence type="ECO:0000256" key="6">
    <source>
        <dbReference type="ARBA" id="ARBA00023033"/>
    </source>
</evidence>
<dbReference type="GO" id="GO:0005506">
    <property type="term" value="F:iron ion binding"/>
    <property type="evidence" value="ECO:0007669"/>
    <property type="project" value="InterPro"/>
</dbReference>
<dbReference type="AlphaFoldDB" id="A0A074LQN5"/>
<gene>
    <name evidence="9" type="ORF">EL26_12935</name>
</gene>
<dbReference type="GO" id="GO:0009072">
    <property type="term" value="P:aromatic amino acid metabolic process"/>
    <property type="evidence" value="ECO:0007669"/>
    <property type="project" value="InterPro"/>
</dbReference>
<evidence type="ECO:0000256" key="5">
    <source>
        <dbReference type="ARBA" id="ARBA00023004"/>
    </source>
</evidence>
<evidence type="ECO:0000313" key="10">
    <source>
        <dbReference type="Proteomes" id="UP000027931"/>
    </source>
</evidence>
<reference evidence="9 10" key="1">
    <citation type="journal article" date="2013" name="Int. J. Syst. Evol. Microbiol.">
        <title>Tumebacillus flagellatus sp. nov., an alpha-amylase/pullulanase-producing bacterium isolated from cassava wastewater.</title>
        <authorList>
            <person name="Wang Q."/>
            <person name="Xie N."/>
            <person name="Qin Y."/>
            <person name="Shen N."/>
            <person name="Zhu J."/>
            <person name="Mi H."/>
            <person name="Huang R."/>
        </authorList>
    </citation>
    <scope>NUCLEOTIDE SEQUENCE [LARGE SCALE GENOMIC DNA]</scope>
    <source>
        <strain evidence="9 10">GST4</strain>
    </source>
</reference>
<sequence length="585" mass="64072">MTSSTLPNTKHIPAHLRPFVVEQDYPRYTPVDQAVWRYVLRQNSAFLSEKGYGSYRDGLAFTGMSVERIPRVEEMNEVLAPHGWGAVAIDGFIPSVTFFDFQAHGLLPISSDIRMLQNIAYTPAPDIIHESAGHAPMLIHPAYGEFLKHFGRIGAKAMSSKQDVAVYEAMRLVSILKEDPSASAEQITAAERDLDAALAAKTEESEETLISRLYWWTVEYGLIGTLDDPKLYGAGLLSSMGESRSCLLPSVEKIPFSLEAALATDFDITRPQPQLFVSRDFDELIEAVERFADTMAFRVGGTASLKKALDSGSPATAVYSSGLQVSGEFAALEFDEAGEAVYLKTTGPTALAVSDSQLPGHGIDTHSEGFGSPIGKIRGVETPLEEMTDSQLRELGIVAHEQANLEFASGVRVEGVVKYVQRVDGKVVLIGFEDCTVTLAEKVLFQAAWGTFDMAVGQRIASVFPGVADPEQFHAHAYKPSETHTVRPAYSEQEKLVHALYQNVRDLRGSKLNSEGMEAGVLAVLDQVEEHGVGDWLLRVEILELLVAHHLLPHVQAAVRADLERLAQEKPEWESLILNGLKLVS</sequence>
<keyword evidence="10" id="KW-1185">Reference proteome</keyword>
<dbReference type="Gene3D" id="1.10.800.10">
    <property type="entry name" value="Aromatic amino acid hydroxylase"/>
    <property type="match status" value="1"/>
</dbReference>
<dbReference type="PROSITE" id="PS51410">
    <property type="entry name" value="BH4_AAA_HYDROXYL_2"/>
    <property type="match status" value="1"/>
</dbReference>
<evidence type="ECO:0000256" key="4">
    <source>
        <dbReference type="ARBA" id="ARBA00023002"/>
    </source>
</evidence>
<evidence type="ECO:0000256" key="7">
    <source>
        <dbReference type="PIRSR" id="PIRSR601273-2"/>
    </source>
</evidence>
<accession>A0A074LQN5</accession>
<protein>
    <submittedName>
        <fullName evidence="9">Phenylalanine 4-monooxygenase</fullName>
    </submittedName>
</protein>
<dbReference type="NCBIfam" id="NF010657">
    <property type="entry name" value="PRK14056.1"/>
    <property type="match status" value="1"/>
</dbReference>
<evidence type="ECO:0000256" key="3">
    <source>
        <dbReference type="ARBA" id="ARBA00022723"/>
    </source>
</evidence>
<keyword evidence="6 9" id="KW-0503">Monooxygenase</keyword>
<dbReference type="Pfam" id="PF00351">
    <property type="entry name" value="Biopterin_H"/>
    <property type="match status" value="2"/>
</dbReference>
<dbReference type="InterPro" id="IPR036329">
    <property type="entry name" value="Aro-AA_hydroxylase_C_sf"/>
</dbReference>
<dbReference type="InterPro" id="IPR001273">
    <property type="entry name" value="ArAA_hydroxylase"/>
</dbReference>
<feature type="binding site" evidence="7">
    <location>
        <position position="129"/>
    </location>
    <ligand>
        <name>Fe cation</name>
        <dbReference type="ChEBI" id="CHEBI:24875"/>
    </ligand>
</feature>
<dbReference type="GO" id="GO:0016714">
    <property type="term" value="F:oxidoreductase activity, acting on paired donors, with incorporation or reduction of molecular oxygen, reduced pteridine as one donor, and incorporation of one atom of oxygen"/>
    <property type="evidence" value="ECO:0007669"/>
    <property type="project" value="InterPro"/>
</dbReference>
<dbReference type="PANTHER" id="PTHR11473">
    <property type="entry name" value="AROMATIC AMINO ACID HYDROXYLASE"/>
    <property type="match status" value="1"/>
</dbReference>
<dbReference type="eggNOG" id="COG3186">
    <property type="taxonomic scope" value="Bacteria"/>
</dbReference>
<feature type="domain" description="Biopterin-dependent aromatic amino acid hydroxylase family profile" evidence="8">
    <location>
        <begin position="1"/>
        <end position="345"/>
    </location>
</feature>
<proteinExistence type="inferred from homology"/>
<dbReference type="STRING" id="1157490.EL26_12935"/>
<dbReference type="SUPFAM" id="SSF56534">
    <property type="entry name" value="Aromatic aminoacid monoxygenases, catalytic and oligomerization domains"/>
    <property type="match status" value="1"/>
</dbReference>
<comment type="cofactor">
    <cofactor evidence="1 7">
        <name>Fe(2+)</name>
        <dbReference type="ChEBI" id="CHEBI:29033"/>
    </cofactor>
</comment>
<dbReference type="RefSeq" id="WP_038089082.1">
    <property type="nucleotide sequence ID" value="NZ_JMIR01000017.1"/>
</dbReference>
<dbReference type="PANTHER" id="PTHR11473:SF24">
    <property type="entry name" value="PHENYLALANINE-4-HYDROXYLASE"/>
    <property type="match status" value="1"/>
</dbReference>
<dbReference type="InterPro" id="IPR036951">
    <property type="entry name" value="ArAA_hydroxylase_sf"/>
</dbReference>
<dbReference type="Proteomes" id="UP000027931">
    <property type="component" value="Unassembled WGS sequence"/>
</dbReference>
<keyword evidence="3 7" id="KW-0479">Metal-binding</keyword>
<keyword evidence="4" id="KW-0560">Oxidoreductase</keyword>
<evidence type="ECO:0000259" key="8">
    <source>
        <dbReference type="PROSITE" id="PS51410"/>
    </source>
</evidence>
<feature type="binding site" evidence="7">
    <location>
        <position position="134"/>
    </location>
    <ligand>
        <name>Fe cation</name>
        <dbReference type="ChEBI" id="CHEBI:24875"/>
    </ligand>
</feature>
<dbReference type="EMBL" id="JMIR01000017">
    <property type="protein sequence ID" value="KEO82810.1"/>
    <property type="molecule type" value="Genomic_DNA"/>
</dbReference>
<dbReference type="InterPro" id="IPR019774">
    <property type="entry name" value="Aromatic-AA_hydroxylase_C"/>
</dbReference>
<keyword evidence="5 7" id="KW-0408">Iron</keyword>
<feature type="binding site" evidence="7">
    <location>
        <position position="219"/>
    </location>
    <ligand>
        <name>Fe cation</name>
        <dbReference type="ChEBI" id="CHEBI:24875"/>
    </ligand>
</feature>
<evidence type="ECO:0000256" key="2">
    <source>
        <dbReference type="ARBA" id="ARBA00009712"/>
    </source>
</evidence>
<evidence type="ECO:0000313" key="9">
    <source>
        <dbReference type="EMBL" id="KEO82810.1"/>
    </source>
</evidence>
<organism evidence="9 10">
    <name type="scientific">Tumebacillus flagellatus</name>
    <dbReference type="NCBI Taxonomy" id="1157490"/>
    <lineage>
        <taxon>Bacteria</taxon>
        <taxon>Bacillati</taxon>
        <taxon>Bacillota</taxon>
        <taxon>Bacilli</taxon>
        <taxon>Bacillales</taxon>
        <taxon>Alicyclobacillaceae</taxon>
        <taxon>Tumebacillus</taxon>
    </lineage>
</organism>